<dbReference type="InterPro" id="IPR000873">
    <property type="entry name" value="AMP-dep_synth/lig_dom"/>
</dbReference>
<sequence length="550" mass="61698">MEPNSLNLSKPTSFHQIFSYRSQDQPDHTWFYYPEPVNAEHYRELTFKGTDDLINHLAAQYATLLPKADESTISKATPKSVPNPPMVVATLGSNNVQLLLTGLAAQRMQHCYIHISPLNSDAGIMSLLESMDAKILIADHVFYARAETLAAQMEGVHLVRMIEFDPVDELKKDLKSFGYDKLRDESNDCSYILHTSGTGSSAPKPIWHANKSFLAKPPFVVRMTTITTGLLYHGMGGGAAIFVANIGAAMALPLAKDPNHRTLPEVINSVKALPNSSRLFLHPILAEAIWETYGKNNSPEIEYLRRLASMDVGGGKLSNNVASKLRDLGIDVRTAIGCSEVGMFPLRNEPTKEHWDSLIPTNDYHVKWEHIEGNQYELLINDPPALALNICIPKDNIYRTNDVFEECPPTSGKWVYAGRRDAMLIHSVGSNTNPVPCENALRSLYEIEECQLVGHGRRGPLLVVELNWNNVDDECKARDNIWKAVEKYNNNVMAWSRLQHPEAVVILPRECHLERSDKDTVKRGVNLKKFEQEINRGYQNWDRAAPLAKA</sequence>
<dbReference type="Proteomes" id="UP000612746">
    <property type="component" value="Unassembled WGS sequence"/>
</dbReference>
<organism evidence="3 4">
    <name type="scientific">Umbelopsis vinacea</name>
    <dbReference type="NCBI Taxonomy" id="44442"/>
    <lineage>
        <taxon>Eukaryota</taxon>
        <taxon>Fungi</taxon>
        <taxon>Fungi incertae sedis</taxon>
        <taxon>Mucoromycota</taxon>
        <taxon>Mucoromycotina</taxon>
        <taxon>Umbelopsidomycetes</taxon>
        <taxon>Umbelopsidales</taxon>
        <taxon>Umbelopsidaceae</taxon>
        <taxon>Umbelopsis</taxon>
    </lineage>
</organism>
<dbReference type="Gene3D" id="3.40.50.12780">
    <property type="entry name" value="N-terminal domain of ligase-like"/>
    <property type="match status" value="1"/>
</dbReference>
<feature type="domain" description="AMP-dependent synthetase/ligase" evidence="2">
    <location>
        <begin position="87"/>
        <end position="346"/>
    </location>
</feature>
<keyword evidence="4" id="KW-1185">Reference proteome</keyword>
<dbReference type="GO" id="GO:0031956">
    <property type="term" value="F:medium-chain fatty acid-CoA ligase activity"/>
    <property type="evidence" value="ECO:0007669"/>
    <property type="project" value="TreeGrafter"/>
</dbReference>
<evidence type="ECO:0000259" key="2">
    <source>
        <dbReference type="Pfam" id="PF00501"/>
    </source>
</evidence>
<dbReference type="Pfam" id="PF23562">
    <property type="entry name" value="AMP-binding_C_3"/>
    <property type="match status" value="1"/>
</dbReference>
<dbReference type="InterPro" id="IPR042099">
    <property type="entry name" value="ANL_N_sf"/>
</dbReference>
<dbReference type="OrthoDB" id="429813at2759"/>
<reference evidence="3" key="1">
    <citation type="submission" date="2020-12" db="EMBL/GenBank/DDBJ databases">
        <title>Metabolic potential, ecology and presence of endohyphal bacteria is reflected in genomic diversity of Mucoromycotina.</title>
        <authorList>
            <person name="Muszewska A."/>
            <person name="Okrasinska A."/>
            <person name="Steczkiewicz K."/>
            <person name="Drgas O."/>
            <person name="Orlowska M."/>
            <person name="Perlinska-Lenart U."/>
            <person name="Aleksandrzak-Piekarczyk T."/>
            <person name="Szatraj K."/>
            <person name="Zielenkiewicz U."/>
            <person name="Pilsyk S."/>
            <person name="Malc E."/>
            <person name="Mieczkowski P."/>
            <person name="Kruszewska J.S."/>
            <person name="Biernat P."/>
            <person name="Pawlowska J."/>
        </authorList>
    </citation>
    <scope>NUCLEOTIDE SEQUENCE</scope>
    <source>
        <strain evidence="3">WA0000051536</strain>
    </source>
</reference>
<dbReference type="AlphaFoldDB" id="A0A8H7QA31"/>
<proteinExistence type="inferred from homology"/>
<dbReference type="PANTHER" id="PTHR43201:SF8">
    <property type="entry name" value="ACYL-COA SYNTHETASE FAMILY MEMBER 3"/>
    <property type="match status" value="1"/>
</dbReference>
<comment type="caution">
    <text evidence="3">The sequence shown here is derived from an EMBL/GenBank/DDBJ whole genome shotgun (WGS) entry which is preliminary data.</text>
</comment>
<gene>
    <name evidence="3" type="ORF">INT44_003946</name>
</gene>
<evidence type="ECO:0000256" key="1">
    <source>
        <dbReference type="ARBA" id="ARBA00006432"/>
    </source>
</evidence>
<dbReference type="PANTHER" id="PTHR43201">
    <property type="entry name" value="ACYL-COA SYNTHETASE"/>
    <property type="match status" value="1"/>
</dbReference>
<name>A0A8H7QA31_9FUNG</name>
<accession>A0A8H7QA31</accession>
<dbReference type="EMBL" id="JAEPRA010000001">
    <property type="protein sequence ID" value="KAG2188807.1"/>
    <property type="molecule type" value="Genomic_DNA"/>
</dbReference>
<dbReference type="GO" id="GO:0006631">
    <property type="term" value="P:fatty acid metabolic process"/>
    <property type="evidence" value="ECO:0007669"/>
    <property type="project" value="TreeGrafter"/>
</dbReference>
<protein>
    <recommendedName>
        <fullName evidence="2">AMP-dependent synthetase/ligase domain-containing protein</fullName>
    </recommendedName>
</protein>
<comment type="similarity">
    <text evidence="1">Belongs to the ATP-dependent AMP-binding enzyme family.</text>
</comment>
<dbReference type="SUPFAM" id="SSF56801">
    <property type="entry name" value="Acetyl-CoA synthetase-like"/>
    <property type="match status" value="1"/>
</dbReference>
<evidence type="ECO:0000313" key="3">
    <source>
        <dbReference type="EMBL" id="KAG2188807.1"/>
    </source>
</evidence>
<dbReference type="Pfam" id="PF00501">
    <property type="entry name" value="AMP-binding"/>
    <property type="match status" value="1"/>
</dbReference>
<evidence type="ECO:0000313" key="4">
    <source>
        <dbReference type="Proteomes" id="UP000612746"/>
    </source>
</evidence>